<keyword evidence="3" id="KW-1185">Reference proteome</keyword>
<reference evidence="2" key="1">
    <citation type="submission" date="2020-03" db="EMBL/GenBank/DDBJ databases">
        <title>A mixture of massive structural variations and highly conserved coding sequences in Ustilaginoidea virens genome.</title>
        <authorList>
            <person name="Zhang K."/>
            <person name="Zhao Z."/>
            <person name="Zhang Z."/>
            <person name="Li Y."/>
            <person name="Hsiang T."/>
            <person name="Sun W."/>
        </authorList>
    </citation>
    <scope>NUCLEOTIDE SEQUENCE</scope>
    <source>
        <strain evidence="2">UV-8b</strain>
    </source>
</reference>
<feature type="region of interest" description="Disordered" evidence="1">
    <location>
        <begin position="554"/>
        <end position="600"/>
    </location>
</feature>
<dbReference type="PANTHER" id="PTHR40788">
    <property type="entry name" value="CLR5 DOMAIN-CONTAINING PROTEIN-RELATED"/>
    <property type="match status" value="1"/>
</dbReference>
<evidence type="ECO:0000313" key="2">
    <source>
        <dbReference type="EMBL" id="QUC20584.1"/>
    </source>
</evidence>
<evidence type="ECO:0000256" key="1">
    <source>
        <dbReference type="SAM" id="MobiDB-lite"/>
    </source>
</evidence>
<feature type="compositionally biased region" description="Polar residues" evidence="1">
    <location>
        <begin position="228"/>
        <end position="238"/>
    </location>
</feature>
<dbReference type="EMBL" id="CP072756">
    <property type="protein sequence ID" value="QUC20584.1"/>
    <property type="molecule type" value="Genomic_DNA"/>
</dbReference>
<sequence length="733" mass="79783">MELTSADHLRELYGDLSRKYKTHSAAIARIWRSLDGPQRAKCFKAGAAGGVVLQHSADKSLGDVYKFVPEMNLRDVAKPGSDFLLHLLQHRATGTATVPLSEQYCRGVVDGELGDHGFILKMMTEKGLRHAQRFKDSYTLFYDDEEYGNSITIVSGRAESLAALAPGIRAQVVVPQSMGELIITRQTTILQLLNILIEDILEAGADGRSQKPAPKKPAGPASQALPRLTSSTRGQQPKLTVPEVSASAHEQQLCLEDHLELMLTEPRALAHVVNIRFFTQPELVADEKGRRLPVHTDRHISPVLYEAVQDAVRGVSIWSYINLLLQRLQDHPALDKAYRMIVQQELVNAYHIEYARAQGNFKRFVQAHSGRKWFKRISNAPGGKTGAARVALRGNVKGLFGADTQLYYMLRLCQPETGPAQAVEWISKLSDLHRAHPDEQDKLEAAETEALGDLAVVVAFIQDVACAMPLPPLSRKTGQTLTDKLQELDALVARLQAGVDLRDFAVPIDHLLQDGMAAGALAAMDDHLRSSTLGATMRAAYQNMTSECAAELAERHQRARAQMDQSDDAPCPRFPAAAASPPGQAPPRREKEKRRGGGGGGVVVVEAAAVAANPTDASNGLPVGVGADGRAPTPRVPVDAATARVFDAIFRKSEARGPVGWDAFEAAMARLGFSVVPKFGSVVSFLPPSTMSAKRCVTTHRPHKSRIEGYGLLLLARRLGRVYGWGEGTFHEA</sequence>
<dbReference type="OrthoDB" id="2922289at2759"/>
<organism evidence="2 3">
    <name type="scientific">Ustilaginoidea virens</name>
    <name type="common">Rice false smut fungus</name>
    <name type="synonym">Villosiclava virens</name>
    <dbReference type="NCBI Taxonomy" id="1159556"/>
    <lineage>
        <taxon>Eukaryota</taxon>
        <taxon>Fungi</taxon>
        <taxon>Dikarya</taxon>
        <taxon>Ascomycota</taxon>
        <taxon>Pezizomycotina</taxon>
        <taxon>Sordariomycetes</taxon>
        <taxon>Hypocreomycetidae</taxon>
        <taxon>Hypocreales</taxon>
        <taxon>Clavicipitaceae</taxon>
        <taxon>Ustilaginoidea</taxon>
    </lineage>
</organism>
<name>A0A8E5HS09_USTVR</name>
<dbReference type="AlphaFoldDB" id="A0A8E5HS09"/>
<dbReference type="KEGG" id="uvi:66065603"/>
<evidence type="ECO:0000313" key="3">
    <source>
        <dbReference type="Proteomes" id="UP000027002"/>
    </source>
</evidence>
<gene>
    <name evidence="2" type="ORF">UV8b_04825</name>
</gene>
<dbReference type="GeneID" id="66065603"/>
<feature type="region of interest" description="Disordered" evidence="1">
    <location>
        <begin position="207"/>
        <end position="243"/>
    </location>
</feature>
<proteinExistence type="predicted"/>
<dbReference type="Proteomes" id="UP000027002">
    <property type="component" value="Chromosome 4"/>
</dbReference>
<evidence type="ECO:0008006" key="4">
    <source>
        <dbReference type="Google" id="ProtNLM"/>
    </source>
</evidence>
<dbReference type="RefSeq" id="XP_042998257.1">
    <property type="nucleotide sequence ID" value="XM_043142323.1"/>
</dbReference>
<accession>A0A8E5HS09</accession>
<protein>
    <recommendedName>
        <fullName evidence="4">Ipa protein</fullName>
    </recommendedName>
</protein>
<dbReference type="PANTHER" id="PTHR40788:SF1">
    <property type="entry name" value="IPA PROTEIN"/>
    <property type="match status" value="1"/>
</dbReference>